<dbReference type="PANTHER" id="PTHR31123:SF1">
    <property type="entry name" value="ACCUMULATION OF DYADS PROTEIN 2-RELATED"/>
    <property type="match status" value="1"/>
</dbReference>
<name>A0A1D1Y5S1_9ARAE</name>
<dbReference type="InterPro" id="IPR047622">
    <property type="entry name" value="GPR1_FUN34_YAAH"/>
</dbReference>
<keyword evidence="3 6" id="KW-0812">Transmembrane</keyword>
<dbReference type="PANTHER" id="PTHR31123">
    <property type="entry name" value="ACCUMULATION OF DYADS PROTEIN 2-RELATED"/>
    <property type="match status" value="1"/>
</dbReference>
<evidence type="ECO:0000313" key="7">
    <source>
        <dbReference type="EMBL" id="JAT49989.1"/>
    </source>
</evidence>
<protein>
    <submittedName>
        <fullName evidence="7">Ammonia transport outward protein 2</fullName>
    </submittedName>
</protein>
<feature type="transmembrane region" description="Helical" evidence="6">
    <location>
        <begin position="78"/>
        <end position="101"/>
    </location>
</feature>
<dbReference type="GO" id="GO:0015123">
    <property type="term" value="F:acetate transmembrane transporter activity"/>
    <property type="evidence" value="ECO:0007669"/>
    <property type="project" value="TreeGrafter"/>
</dbReference>
<proteinExistence type="inferred from homology"/>
<evidence type="ECO:0000256" key="3">
    <source>
        <dbReference type="ARBA" id="ARBA00022692"/>
    </source>
</evidence>
<evidence type="ECO:0000256" key="4">
    <source>
        <dbReference type="ARBA" id="ARBA00022989"/>
    </source>
</evidence>
<comment type="subcellular location">
    <subcellularLocation>
        <location evidence="1">Membrane</location>
        <topology evidence="1">Multi-pass membrane protein</topology>
    </subcellularLocation>
</comment>
<dbReference type="NCBIfam" id="NF038013">
    <property type="entry name" value="AceTr_1"/>
    <property type="match status" value="1"/>
</dbReference>
<evidence type="ECO:0000256" key="1">
    <source>
        <dbReference type="ARBA" id="ARBA00004141"/>
    </source>
</evidence>
<dbReference type="GO" id="GO:0005886">
    <property type="term" value="C:plasma membrane"/>
    <property type="evidence" value="ECO:0007669"/>
    <property type="project" value="TreeGrafter"/>
</dbReference>
<sequence length="215" mass="22894">MSSLEEGKIADTKPAPKIANPAPLGLCGFALTTFVLSIHNAGATTVILPNIVIGLALFYGGLAQLLAGMWEFKTGNTFGATAFSSYGAFWLSFAAILLIPIPAVPDDPHSTDHAIGIFLLGWTIFTFLLFLATFRSSGGIMALFFFLTATFLFLTLGKFFQLDPISKSPNGLTKGGGVLGIITALIAWYNALAGLLTPESSYFTLPTFDLSRKNN</sequence>
<feature type="transmembrane region" description="Helical" evidence="6">
    <location>
        <begin position="177"/>
        <end position="196"/>
    </location>
</feature>
<feature type="transmembrane region" description="Helical" evidence="6">
    <location>
        <begin position="113"/>
        <end position="132"/>
    </location>
</feature>
<dbReference type="InterPro" id="IPR051633">
    <property type="entry name" value="AceTr"/>
</dbReference>
<gene>
    <name evidence="7" type="primary">ATO2_2</name>
    <name evidence="7" type="ORF">g.17480</name>
</gene>
<accession>A0A1D1Y5S1</accession>
<keyword evidence="4 6" id="KW-1133">Transmembrane helix</keyword>
<dbReference type="Pfam" id="PF01184">
    <property type="entry name" value="Gpr1_Fun34_YaaH"/>
    <property type="match status" value="1"/>
</dbReference>
<organism evidence="7">
    <name type="scientific">Anthurium amnicola</name>
    <dbReference type="NCBI Taxonomy" id="1678845"/>
    <lineage>
        <taxon>Eukaryota</taxon>
        <taxon>Viridiplantae</taxon>
        <taxon>Streptophyta</taxon>
        <taxon>Embryophyta</taxon>
        <taxon>Tracheophyta</taxon>
        <taxon>Spermatophyta</taxon>
        <taxon>Magnoliopsida</taxon>
        <taxon>Liliopsida</taxon>
        <taxon>Araceae</taxon>
        <taxon>Pothoideae</taxon>
        <taxon>Potheae</taxon>
        <taxon>Anthurium</taxon>
    </lineage>
</organism>
<dbReference type="AlphaFoldDB" id="A0A1D1Y5S1"/>
<dbReference type="InterPro" id="IPR000791">
    <property type="entry name" value="Gpr1/Fun34/SatP-like"/>
</dbReference>
<dbReference type="PROSITE" id="PS01114">
    <property type="entry name" value="GPR1_FUN34_YAAH"/>
    <property type="match status" value="1"/>
</dbReference>
<feature type="transmembrane region" description="Helical" evidence="6">
    <location>
        <begin position="21"/>
        <end position="41"/>
    </location>
</feature>
<comment type="similarity">
    <text evidence="2">Belongs to the acetate uptake transporter (AceTr) (TC 2.A.96) family.</text>
</comment>
<dbReference type="EMBL" id="GDJX01017947">
    <property type="protein sequence ID" value="JAT49989.1"/>
    <property type="molecule type" value="Transcribed_RNA"/>
</dbReference>
<evidence type="ECO:0000256" key="6">
    <source>
        <dbReference type="SAM" id="Phobius"/>
    </source>
</evidence>
<feature type="transmembrane region" description="Helical" evidence="6">
    <location>
        <begin position="139"/>
        <end position="157"/>
    </location>
</feature>
<reference evidence="7" key="1">
    <citation type="submission" date="2015-07" db="EMBL/GenBank/DDBJ databases">
        <title>Transcriptome Assembly of Anthurium amnicola.</title>
        <authorList>
            <person name="Suzuki J."/>
        </authorList>
    </citation>
    <scope>NUCLEOTIDE SEQUENCE</scope>
</reference>
<keyword evidence="5 6" id="KW-0472">Membrane</keyword>
<evidence type="ECO:0000256" key="2">
    <source>
        <dbReference type="ARBA" id="ARBA00005587"/>
    </source>
</evidence>
<evidence type="ECO:0000256" key="5">
    <source>
        <dbReference type="ARBA" id="ARBA00023136"/>
    </source>
</evidence>
<feature type="transmembrane region" description="Helical" evidence="6">
    <location>
        <begin position="47"/>
        <end position="66"/>
    </location>
</feature>